<organism evidence="2 3">
    <name type="scientific">Beauveria asiatica</name>
    <dbReference type="NCBI Taxonomy" id="1069075"/>
    <lineage>
        <taxon>Eukaryota</taxon>
        <taxon>Fungi</taxon>
        <taxon>Dikarya</taxon>
        <taxon>Ascomycota</taxon>
        <taxon>Pezizomycotina</taxon>
        <taxon>Sordariomycetes</taxon>
        <taxon>Hypocreomycetidae</taxon>
        <taxon>Hypocreales</taxon>
        <taxon>Cordycipitaceae</taxon>
        <taxon>Beauveria</taxon>
    </lineage>
</organism>
<sequence>MSYEAVADQPDGPPPPLPAITFDDKRILPQTKDHSSKNYGFDVTESRCLAHLKLLHAIQAMKEYVGYTDGLWGIWDSLVSDGKGISLEAPKLLPRTKSAEMTSGEEKKKKMLSKLREKRRALSKLTMKDGKSSWKTCAKTSG</sequence>
<dbReference type="Proteomes" id="UP001397290">
    <property type="component" value="Unassembled WGS sequence"/>
</dbReference>
<dbReference type="AlphaFoldDB" id="A0AAW0S310"/>
<evidence type="ECO:0000256" key="1">
    <source>
        <dbReference type="SAM" id="MobiDB-lite"/>
    </source>
</evidence>
<protein>
    <submittedName>
        <fullName evidence="2">Uncharacterized protein</fullName>
    </submittedName>
</protein>
<gene>
    <name evidence="2" type="ORF">G3M48_009113</name>
</gene>
<name>A0AAW0S310_9HYPO</name>
<dbReference type="EMBL" id="JAAHCF010000072">
    <property type="protein sequence ID" value="KAK8148812.1"/>
    <property type="molecule type" value="Genomic_DNA"/>
</dbReference>
<reference evidence="2 3" key="1">
    <citation type="submission" date="2020-02" db="EMBL/GenBank/DDBJ databases">
        <title>Comparative genomics of the hypocrealean fungal genus Beauvera.</title>
        <authorList>
            <person name="Showalter D.N."/>
            <person name="Bushley K.E."/>
            <person name="Rehner S.A."/>
        </authorList>
    </citation>
    <scope>NUCLEOTIDE SEQUENCE [LARGE SCALE GENOMIC DNA]</scope>
    <source>
        <strain evidence="2 3">ARSEF4384</strain>
    </source>
</reference>
<feature type="region of interest" description="Disordered" evidence="1">
    <location>
        <begin position="1"/>
        <end position="22"/>
    </location>
</feature>
<evidence type="ECO:0000313" key="2">
    <source>
        <dbReference type="EMBL" id="KAK8148812.1"/>
    </source>
</evidence>
<accession>A0AAW0S310</accession>
<comment type="caution">
    <text evidence="2">The sequence shown here is derived from an EMBL/GenBank/DDBJ whole genome shotgun (WGS) entry which is preliminary data.</text>
</comment>
<proteinExistence type="predicted"/>
<keyword evidence="3" id="KW-1185">Reference proteome</keyword>
<evidence type="ECO:0000313" key="3">
    <source>
        <dbReference type="Proteomes" id="UP001397290"/>
    </source>
</evidence>